<accession>A0AC59YF54</accession>
<sequence>MALLPRVQPGARGEQLGRLGPAGGFCWHAEHGASISMALFAYLNPALRFEATETHLTRGGRTAEESQGGGGEDAVCPHCFLQDLPLEKGSEGCRGPLHVARASSPPRAATGLGSPRPAPRGQSLGTALLTLMALVSRLWVPLVTSGSSLCSTCFSPQDVLVRNVVTLLKTNWENSGGAKRREETELGRRTSNRAKYEPSKALKFEGQESGVDDHLDATFDLTLEVWVPCGHVLRAPTSWTGSTCRVCAQVCTSELMGPGIRIQAAGRLLGQPLLGGRACGNLCTTPHSEVHSLSSGQSFQAVG</sequence>
<proteinExistence type="predicted"/>
<gene>
    <name evidence="1" type="ORF">MRATA1EN22A_LOCUS5461</name>
</gene>
<name>A0AC59YF54_RANTA</name>
<evidence type="ECO:0000313" key="2">
    <source>
        <dbReference type="Proteomes" id="UP001162501"/>
    </source>
</evidence>
<protein>
    <submittedName>
        <fullName evidence="1">Uncharacterized protein</fullName>
    </submittedName>
</protein>
<dbReference type="Proteomes" id="UP001162501">
    <property type="component" value="Chromosome 14"/>
</dbReference>
<dbReference type="EMBL" id="OX596098">
    <property type="protein sequence ID" value="CAM9646857.1"/>
    <property type="molecule type" value="Genomic_DNA"/>
</dbReference>
<reference evidence="1" key="1">
    <citation type="submission" date="2023-05" db="EMBL/GenBank/DDBJ databases">
        <authorList>
            <consortium name="ELIXIR-Norway"/>
        </authorList>
    </citation>
    <scope>NUCLEOTIDE SEQUENCE</scope>
</reference>
<evidence type="ECO:0000313" key="1">
    <source>
        <dbReference type="EMBL" id="CAM9646857.1"/>
    </source>
</evidence>
<organism evidence="1 2">
    <name type="scientific">Rangifer tarandus platyrhynchus</name>
    <name type="common">Svalbard reindeer</name>
    <dbReference type="NCBI Taxonomy" id="3082113"/>
    <lineage>
        <taxon>Eukaryota</taxon>
        <taxon>Metazoa</taxon>
        <taxon>Chordata</taxon>
        <taxon>Craniata</taxon>
        <taxon>Vertebrata</taxon>
        <taxon>Euteleostomi</taxon>
        <taxon>Mammalia</taxon>
        <taxon>Eutheria</taxon>
        <taxon>Laurasiatheria</taxon>
        <taxon>Artiodactyla</taxon>
        <taxon>Ruminantia</taxon>
        <taxon>Pecora</taxon>
        <taxon>Cervidae</taxon>
        <taxon>Odocoileinae</taxon>
        <taxon>Rangifer</taxon>
    </lineage>
</organism>
<reference evidence="1" key="2">
    <citation type="submission" date="2025-03" db="EMBL/GenBank/DDBJ databases">
        <authorList>
            <consortium name="ELIXIR-Norway"/>
            <consortium name="Elixir Norway"/>
        </authorList>
    </citation>
    <scope>NUCLEOTIDE SEQUENCE</scope>
</reference>